<dbReference type="SMART" id="SM00409">
    <property type="entry name" value="IG"/>
    <property type="match status" value="1"/>
</dbReference>
<reference evidence="12" key="3">
    <citation type="submission" date="2025-09" db="UniProtKB">
        <authorList>
            <consortium name="Ensembl"/>
        </authorList>
    </citation>
    <scope>IDENTIFICATION</scope>
</reference>
<reference evidence="12" key="2">
    <citation type="submission" date="2025-08" db="UniProtKB">
        <authorList>
            <consortium name="Ensembl"/>
        </authorList>
    </citation>
    <scope>IDENTIFICATION</scope>
</reference>
<dbReference type="GeneTree" id="ENSGT00530000063970"/>
<evidence type="ECO:0000256" key="9">
    <source>
        <dbReference type="SAM" id="Phobius"/>
    </source>
</evidence>
<dbReference type="InterPro" id="IPR013783">
    <property type="entry name" value="Ig-like_fold"/>
</dbReference>
<evidence type="ECO:0000313" key="13">
    <source>
        <dbReference type="Proteomes" id="UP000007648"/>
    </source>
</evidence>
<evidence type="ECO:0000256" key="4">
    <source>
        <dbReference type="ARBA" id="ARBA00022989"/>
    </source>
</evidence>
<feature type="domain" description="Ig-like" evidence="11">
    <location>
        <begin position="21"/>
        <end position="110"/>
    </location>
</feature>
<gene>
    <name evidence="12" type="primary">LOC100935186</name>
</gene>
<organism evidence="12 13">
    <name type="scientific">Sarcophilus harrisii</name>
    <name type="common">Tasmanian devil</name>
    <name type="synonym">Sarcophilus laniarius</name>
    <dbReference type="NCBI Taxonomy" id="9305"/>
    <lineage>
        <taxon>Eukaryota</taxon>
        <taxon>Metazoa</taxon>
        <taxon>Chordata</taxon>
        <taxon>Craniata</taxon>
        <taxon>Vertebrata</taxon>
        <taxon>Euteleostomi</taxon>
        <taxon>Mammalia</taxon>
        <taxon>Metatheria</taxon>
        <taxon>Dasyuromorphia</taxon>
        <taxon>Dasyuridae</taxon>
        <taxon>Sarcophilus</taxon>
    </lineage>
</organism>
<dbReference type="InterPro" id="IPR007110">
    <property type="entry name" value="Ig-like_dom"/>
</dbReference>
<dbReference type="GO" id="GO:0034113">
    <property type="term" value="P:heterotypic cell-cell adhesion"/>
    <property type="evidence" value="ECO:0007669"/>
    <property type="project" value="TreeGrafter"/>
</dbReference>
<dbReference type="Pfam" id="PF07686">
    <property type="entry name" value="V-set"/>
    <property type="match status" value="1"/>
</dbReference>
<keyword evidence="5 9" id="KW-0472">Membrane</keyword>
<feature type="signal peptide" evidence="10">
    <location>
        <begin position="1"/>
        <end position="19"/>
    </location>
</feature>
<dbReference type="AlphaFoldDB" id="A0A7N4NGU5"/>
<accession>A0A7N4NGU5</accession>
<dbReference type="PROSITE" id="PS50835">
    <property type="entry name" value="IG_LIKE"/>
    <property type="match status" value="1"/>
</dbReference>
<dbReference type="InterPro" id="IPR047164">
    <property type="entry name" value="OX2G-like"/>
</dbReference>
<evidence type="ECO:0000256" key="1">
    <source>
        <dbReference type="ARBA" id="ARBA00004167"/>
    </source>
</evidence>
<dbReference type="GO" id="GO:0043025">
    <property type="term" value="C:neuronal cell body"/>
    <property type="evidence" value="ECO:0007669"/>
    <property type="project" value="TreeGrafter"/>
</dbReference>
<dbReference type="GO" id="GO:0150079">
    <property type="term" value="P:negative regulation of neuroinflammatory response"/>
    <property type="evidence" value="ECO:0007669"/>
    <property type="project" value="TreeGrafter"/>
</dbReference>
<dbReference type="InParanoid" id="A0A7N4NGU5"/>
<dbReference type="Ensembl" id="ENSSHAT00000047081.1">
    <property type="protein sequence ID" value="ENSSHAP00000023082.1"/>
    <property type="gene ID" value="ENSSHAG00000025330.1"/>
</dbReference>
<keyword evidence="3 10" id="KW-0732">Signal</keyword>
<evidence type="ECO:0000256" key="2">
    <source>
        <dbReference type="ARBA" id="ARBA00022692"/>
    </source>
</evidence>
<dbReference type="PANTHER" id="PTHR46841">
    <property type="entry name" value="OX-2 MEMBRANE GLYCOPROTEIN"/>
    <property type="match status" value="1"/>
</dbReference>
<feature type="transmembrane region" description="Helical" evidence="9">
    <location>
        <begin position="234"/>
        <end position="256"/>
    </location>
</feature>
<proteinExistence type="predicted"/>
<evidence type="ECO:0000256" key="3">
    <source>
        <dbReference type="ARBA" id="ARBA00022729"/>
    </source>
</evidence>
<dbReference type="GO" id="GO:0009986">
    <property type="term" value="C:cell surface"/>
    <property type="evidence" value="ECO:0007669"/>
    <property type="project" value="TreeGrafter"/>
</dbReference>
<dbReference type="InterPro" id="IPR003599">
    <property type="entry name" value="Ig_sub"/>
</dbReference>
<evidence type="ECO:0000313" key="12">
    <source>
        <dbReference type="Ensembl" id="ENSSHAP00000023082.1"/>
    </source>
</evidence>
<evidence type="ECO:0000259" key="11">
    <source>
        <dbReference type="PROSITE" id="PS50835"/>
    </source>
</evidence>
<dbReference type="Gene3D" id="2.60.40.10">
    <property type="entry name" value="Immunoglobulins"/>
    <property type="match status" value="2"/>
</dbReference>
<dbReference type="GO" id="GO:0016020">
    <property type="term" value="C:membrane"/>
    <property type="evidence" value="ECO:0007669"/>
    <property type="project" value="UniProtKB-SubCell"/>
</dbReference>
<keyword evidence="8" id="KW-0393">Immunoglobulin domain</keyword>
<dbReference type="SMART" id="SM00406">
    <property type="entry name" value="IGv"/>
    <property type="match status" value="1"/>
</dbReference>
<keyword evidence="2 9" id="KW-0812">Transmembrane</keyword>
<evidence type="ECO:0000256" key="10">
    <source>
        <dbReference type="SAM" id="SignalP"/>
    </source>
</evidence>
<name>A0A7N4NGU5_SARHA</name>
<comment type="subcellular location">
    <subcellularLocation>
        <location evidence="1">Membrane</location>
        <topology evidence="1">Single-pass membrane protein</topology>
    </subcellularLocation>
</comment>
<evidence type="ECO:0000256" key="6">
    <source>
        <dbReference type="ARBA" id="ARBA00023157"/>
    </source>
</evidence>
<dbReference type="GO" id="GO:0030424">
    <property type="term" value="C:axon"/>
    <property type="evidence" value="ECO:0007669"/>
    <property type="project" value="TreeGrafter"/>
</dbReference>
<keyword evidence="6" id="KW-1015">Disulfide bond</keyword>
<reference evidence="12 13" key="1">
    <citation type="journal article" date="2011" name="Proc. Natl. Acad. Sci. U.S.A.">
        <title>Genetic diversity and population structure of the endangered marsupial Sarcophilus harrisii (Tasmanian devil).</title>
        <authorList>
            <person name="Miller W."/>
            <person name="Hayes V.M."/>
            <person name="Ratan A."/>
            <person name="Petersen D.C."/>
            <person name="Wittekindt N.E."/>
            <person name="Miller J."/>
            <person name="Walenz B."/>
            <person name="Knight J."/>
            <person name="Qi J."/>
            <person name="Zhao F."/>
            <person name="Wang Q."/>
            <person name="Bedoya-Reina O.C."/>
            <person name="Katiyar N."/>
            <person name="Tomsho L.P."/>
            <person name="Kasson L.M."/>
            <person name="Hardie R.A."/>
            <person name="Woodbridge P."/>
            <person name="Tindall E.A."/>
            <person name="Bertelsen M.F."/>
            <person name="Dixon D."/>
            <person name="Pyecroft S."/>
            <person name="Helgen K.M."/>
            <person name="Lesk A.M."/>
            <person name="Pringle T.H."/>
            <person name="Patterson N."/>
            <person name="Zhang Y."/>
            <person name="Kreiss A."/>
            <person name="Woods G.M."/>
            <person name="Jones M.E."/>
            <person name="Schuster S.C."/>
        </authorList>
    </citation>
    <scope>NUCLEOTIDE SEQUENCE [LARGE SCALE GENOMIC DNA]</scope>
</reference>
<keyword evidence="7" id="KW-0325">Glycoprotein</keyword>
<keyword evidence="13" id="KW-1185">Reference proteome</keyword>
<dbReference type="PANTHER" id="PTHR46841:SF7">
    <property type="entry name" value="IG-LIKE DOMAIN-CONTAINING PROTEIN"/>
    <property type="match status" value="1"/>
</dbReference>
<dbReference type="Proteomes" id="UP000007648">
    <property type="component" value="Unassembled WGS sequence"/>
</dbReference>
<keyword evidence="4 9" id="KW-1133">Transmembrane helix</keyword>
<dbReference type="GO" id="GO:0098632">
    <property type="term" value="F:cell-cell adhesion mediator activity"/>
    <property type="evidence" value="ECO:0007669"/>
    <property type="project" value="InterPro"/>
</dbReference>
<evidence type="ECO:0000256" key="5">
    <source>
        <dbReference type="ARBA" id="ARBA00023136"/>
    </source>
</evidence>
<sequence>MMLLTVCVVLSVSRSMVAGMPRVIHETEVTSTVGENVTLSCQLSTEKEVLQVTWQKEGLTTDNIATYSSNHGPRLLGSYHDHVRVTQSDLNSSAITLDLVSLKDEGCYRCIFNIFPIGPVVGRMCLSVYAISKPKMDAQLLTMAEEEILAVSCQVTAKPAPEITWDLPDGLVVMPQLSYIWHPNKTVTVISNFTYIPAQVPQEWPIMCLIRHPILNTRMQLEYPLHRPTDGHKVFFIAFSFVIVTVFLLGLCYCGLRKQKTAACQVGEALILVNMKITHSEGSFVHTMASLFVWGKMVGWSFRDWKYSAFRNGKTCILTLPQILNSHMNLKLQISLSVSFL</sequence>
<dbReference type="InterPro" id="IPR036179">
    <property type="entry name" value="Ig-like_dom_sf"/>
</dbReference>
<evidence type="ECO:0000256" key="8">
    <source>
        <dbReference type="ARBA" id="ARBA00023319"/>
    </source>
</evidence>
<feature type="chain" id="PRO_5029825161" description="Ig-like domain-containing protein" evidence="10">
    <location>
        <begin position="20"/>
        <end position="341"/>
    </location>
</feature>
<dbReference type="SUPFAM" id="SSF48726">
    <property type="entry name" value="Immunoglobulin"/>
    <property type="match status" value="2"/>
</dbReference>
<evidence type="ECO:0000256" key="7">
    <source>
        <dbReference type="ARBA" id="ARBA00023180"/>
    </source>
</evidence>
<protein>
    <recommendedName>
        <fullName evidence="11">Ig-like domain-containing protein</fullName>
    </recommendedName>
</protein>
<dbReference type="InterPro" id="IPR013106">
    <property type="entry name" value="Ig_V-set"/>
</dbReference>